<feature type="compositionally biased region" description="Low complexity" evidence="2">
    <location>
        <begin position="213"/>
        <end position="222"/>
    </location>
</feature>
<evidence type="ECO:0000313" key="6">
    <source>
        <dbReference type="Proteomes" id="UP000323410"/>
    </source>
</evidence>
<sequence length="1497" mass="154696">MINSSWRGALGAALSVGLIASPMIALPANAVEAPSVTAAVASDGVVINEVFVTGGSVGTPFTNKFVELYNPTDAPVSLDGWSLQYRAPGSTTTAPTPFALKGTIAAKGYFLVQGSSNAANGTALPTPDLVTGFNPGAGGGVVVLSNQAGTVGVLPAGDTTGVPGAVDVLGYGAATSFEQAASAAPGSGNPRSSARTGFSDTNNNSVDFTLQDATPTNAQGTGTPPGPTPTPTPTAPPAPGTVVPIRDIQGTGTATPLAGQNVTTRGRVTAAYPTGGFDGFYLQTAGSAATADQGASDAIFVYSPATVGEVTVGDFVEVTGVAGEIFGLTQLTVAAGGTVKLTEAAEEVKASGIALPATEQAREAVEGMLFEPSGNFTVSDNYSLNQYGELTLASGSSVLVQPTDIAAPGTPENAAVAADNAARSIRLDDGASTNFLSNANRGKVLPYLTTDQPVRVGYSADFVSPVVMDYRNNSWKFQPLAELDGAAPGEVQPVGFSGERPTAPAEVGGTLSIASFNVLNYFATTGEELTGCTYNTDRAGNPITVNRGCAARGAANQENLERQEAKIVSAINTLGADVVTLMEVENSAALGKDRDFALKTLVEALNEEAPGTWDYVRSPAALPTDEDVIRTAMIYRTAAAEPVGESVILDDDVAFSNARKPLAQAFKPVGGSEDEVFLAIVNHFKSKGSGPSSGPDADSGDGQGAWNAARVAQAEALAAFVDEARTTAKTDRVFLTGDFNSYTQEDPMRVLYDAGYVNQGPDDSFSYVFSGLSGSLDHVLASPAANATVTGVDTWNINSAESVALEYSRYNSNVTDYYAADPYRASDHDPVIVGTDPAFGAGSGAGTTEVNLLNINDFHGRIDKNTVRFAGTVEQLRAEYGEGDTAFLSAGDNIGASLFASSLQDDEPTIDVLNALDLRASATGNHEFDKGIDDLSGRVTDSADYDYLGANVYAKGTEDPLLEEYSIITVGGIDVAVIGVVTEETATLVTPGGIENVDFGNPVEAVNRVAAEIEEQDLADVIVAEFHEGAGDGVVEGATIEEEIAAGGAFAEIVTETSPLVDAIFTGHTHKQYAWDGPVPGAAGETRPILQTGSYGEFVGQVTLTVDTATGDVDSYTARNVARTTAEDAALVASYPRVAEVKGIVDAALAEAAVIGEQPVGSVTADITTAFTGTARDDRSSESTLGNLVADSLRASLSSAERGGAQIGVVNPGGLRNELYYAPDGVVTFAEANAVLPFVNDLWTTTLTGAQFKAMLEQQWQPDGSSRSFLALGLSENVSVTYDPALERGARITSVLIDGEFLDPAKEYRIGTFSFLAQGGDNFTVFREGTDTRESGLVDRDAWIDYIGANSPLSPSFDRRSVQVQGAPATVKAGTDVSFTVSKLDLTSLGSPANTTLAASFVAVGGTATPLGSVPVSNGSATVNLRIPTTLSGQGRIVLTAAPSATTVTLPVTIESSTTQPPKPSCVKPKPPTQAWNIGGWIRYAVQLVNYYRCLIR</sequence>
<dbReference type="Gene3D" id="2.60.40.1260">
    <property type="entry name" value="Lamin Tail domain"/>
    <property type="match status" value="1"/>
</dbReference>
<dbReference type="Pfam" id="PF02872">
    <property type="entry name" value="5_nucleotid_C"/>
    <property type="match status" value="1"/>
</dbReference>
<name>A0A5D0XPN5_9MICC</name>
<dbReference type="CDD" id="cd04486">
    <property type="entry name" value="YhcR_OBF_like"/>
    <property type="match status" value="1"/>
</dbReference>
<dbReference type="PANTHER" id="PTHR42834">
    <property type="entry name" value="ENDONUCLEASE/EXONUCLEASE/PHOSPHATASE FAMILY PROTEIN (AFU_ORTHOLOGUE AFUA_3G09210)"/>
    <property type="match status" value="1"/>
</dbReference>
<organism evidence="5 6">
    <name type="scientific">Arthrobacter echini</name>
    <dbReference type="NCBI Taxonomy" id="1529066"/>
    <lineage>
        <taxon>Bacteria</taxon>
        <taxon>Bacillati</taxon>
        <taxon>Actinomycetota</taxon>
        <taxon>Actinomycetes</taxon>
        <taxon>Micrococcales</taxon>
        <taxon>Micrococcaceae</taxon>
        <taxon>Arthrobacter</taxon>
    </lineage>
</organism>
<dbReference type="CDD" id="cd10283">
    <property type="entry name" value="MnuA_DNase1-like"/>
    <property type="match status" value="1"/>
</dbReference>
<dbReference type="InterPro" id="IPR036907">
    <property type="entry name" value="5'-Nucleotdase_C_sf"/>
</dbReference>
<keyword evidence="1 3" id="KW-0732">Signal</keyword>
<feature type="compositionally biased region" description="Polar residues" evidence="2">
    <location>
        <begin position="250"/>
        <end position="259"/>
    </location>
</feature>
<feature type="compositionally biased region" description="Pro residues" evidence="2">
    <location>
        <begin position="224"/>
        <end position="239"/>
    </location>
</feature>
<dbReference type="GO" id="GO:0004519">
    <property type="term" value="F:endonuclease activity"/>
    <property type="evidence" value="ECO:0007669"/>
    <property type="project" value="UniProtKB-KW"/>
</dbReference>
<keyword evidence="6" id="KW-1185">Reference proteome</keyword>
<dbReference type="PANTHER" id="PTHR42834:SF1">
    <property type="entry name" value="ENDONUCLEASE_EXONUCLEASE_PHOSPHATASE FAMILY PROTEIN (AFU_ORTHOLOGUE AFUA_3G09210)"/>
    <property type="match status" value="1"/>
</dbReference>
<dbReference type="Gene3D" id="3.90.780.10">
    <property type="entry name" value="5'-Nucleotidase, C-terminal domain"/>
    <property type="match status" value="1"/>
</dbReference>
<dbReference type="InterPro" id="IPR047971">
    <property type="entry name" value="ExeM-like"/>
</dbReference>
<dbReference type="SUPFAM" id="SSF74853">
    <property type="entry name" value="Lamin A/C globular tail domain"/>
    <property type="match status" value="1"/>
</dbReference>
<evidence type="ECO:0000259" key="4">
    <source>
        <dbReference type="PROSITE" id="PS51841"/>
    </source>
</evidence>
<dbReference type="InterPro" id="IPR036415">
    <property type="entry name" value="Lamin_tail_dom_sf"/>
</dbReference>
<accession>A0A5D0XPN5</accession>
<evidence type="ECO:0000313" key="5">
    <source>
        <dbReference type="EMBL" id="TYC98395.1"/>
    </source>
</evidence>
<keyword evidence="5" id="KW-0255">Endonuclease</keyword>
<dbReference type="PROSITE" id="PS51841">
    <property type="entry name" value="LTD"/>
    <property type="match status" value="1"/>
</dbReference>
<reference evidence="5 6" key="1">
    <citation type="submission" date="2019-08" db="EMBL/GenBank/DDBJ databases">
        <title>Genone of Arthrobacter echini P9.</title>
        <authorList>
            <person name="Bowman J.P."/>
        </authorList>
    </citation>
    <scope>NUCLEOTIDE SEQUENCE [LARGE SCALE GENOMIC DNA]</scope>
    <source>
        <strain evidence="5 6">P9</strain>
    </source>
</reference>
<dbReference type="EMBL" id="VSLD01000005">
    <property type="protein sequence ID" value="TYC98395.1"/>
    <property type="molecule type" value="Genomic_DNA"/>
</dbReference>
<evidence type="ECO:0000256" key="1">
    <source>
        <dbReference type="ARBA" id="ARBA00022729"/>
    </source>
</evidence>
<feature type="chain" id="PRO_5022847489" evidence="3">
    <location>
        <begin position="31"/>
        <end position="1497"/>
    </location>
</feature>
<dbReference type="InterPro" id="IPR006179">
    <property type="entry name" value="5_nucleotidase/apyrase"/>
</dbReference>
<dbReference type="InterPro" id="IPR029052">
    <property type="entry name" value="Metallo-depent_PP-like"/>
</dbReference>
<dbReference type="SUPFAM" id="SSF56300">
    <property type="entry name" value="Metallo-dependent phosphatases"/>
    <property type="match status" value="1"/>
</dbReference>
<dbReference type="InterPro" id="IPR004843">
    <property type="entry name" value="Calcineurin-like_PHP"/>
</dbReference>
<dbReference type="RefSeq" id="WP_148601293.1">
    <property type="nucleotide sequence ID" value="NZ_VSLD01000005.1"/>
</dbReference>
<dbReference type="InterPro" id="IPR005135">
    <property type="entry name" value="Endo/exonuclease/phosphatase"/>
</dbReference>
<dbReference type="Pfam" id="PF00932">
    <property type="entry name" value="LTD"/>
    <property type="match status" value="1"/>
</dbReference>
<dbReference type="SUPFAM" id="SSF55816">
    <property type="entry name" value="5'-nucleotidase (syn. UDP-sugar hydrolase), C-terminal domain"/>
    <property type="match status" value="1"/>
</dbReference>
<gene>
    <name evidence="5" type="ORF">FQ377_10860</name>
</gene>
<proteinExistence type="predicted"/>
<comment type="caution">
    <text evidence="5">The sequence shown here is derived from an EMBL/GenBank/DDBJ whole genome shotgun (WGS) entry which is preliminary data.</text>
</comment>
<keyword evidence="5" id="KW-0540">Nuclease</keyword>
<evidence type="ECO:0000256" key="3">
    <source>
        <dbReference type="SAM" id="SignalP"/>
    </source>
</evidence>
<dbReference type="GO" id="GO:0016787">
    <property type="term" value="F:hydrolase activity"/>
    <property type="evidence" value="ECO:0007669"/>
    <property type="project" value="InterPro"/>
</dbReference>
<feature type="region of interest" description="Disordered" evidence="2">
    <location>
        <begin position="181"/>
        <end position="259"/>
    </location>
</feature>
<dbReference type="Pfam" id="PF00149">
    <property type="entry name" value="Metallophos"/>
    <property type="match status" value="1"/>
</dbReference>
<dbReference type="Gene3D" id="3.60.10.10">
    <property type="entry name" value="Endonuclease/exonuclease/phosphatase"/>
    <property type="match status" value="1"/>
</dbReference>
<dbReference type="Pfam" id="PF03372">
    <property type="entry name" value="Exo_endo_phos"/>
    <property type="match status" value="1"/>
</dbReference>
<dbReference type="NCBIfam" id="NF033681">
    <property type="entry name" value="ExeM_NucH_DNase"/>
    <property type="match status" value="1"/>
</dbReference>
<dbReference type="OrthoDB" id="1016457at2"/>
<feature type="signal peptide" evidence="3">
    <location>
        <begin position="1"/>
        <end position="30"/>
    </location>
</feature>
<dbReference type="GO" id="GO:0009166">
    <property type="term" value="P:nucleotide catabolic process"/>
    <property type="evidence" value="ECO:0007669"/>
    <property type="project" value="InterPro"/>
</dbReference>
<dbReference type="Gene3D" id="3.60.21.10">
    <property type="match status" value="1"/>
</dbReference>
<feature type="compositionally biased region" description="Polar residues" evidence="2">
    <location>
        <begin position="189"/>
        <end position="212"/>
    </location>
</feature>
<dbReference type="InterPro" id="IPR001322">
    <property type="entry name" value="Lamin_tail_dom"/>
</dbReference>
<keyword evidence="5" id="KW-0378">Hydrolase</keyword>
<protein>
    <submittedName>
        <fullName evidence="5">ExeM/NucH family extracellular endonuclease</fullName>
    </submittedName>
</protein>
<dbReference type="InterPro" id="IPR036691">
    <property type="entry name" value="Endo/exonu/phosph_ase_sf"/>
</dbReference>
<dbReference type="Proteomes" id="UP000323410">
    <property type="component" value="Unassembled WGS sequence"/>
</dbReference>
<evidence type="ECO:0000256" key="2">
    <source>
        <dbReference type="SAM" id="MobiDB-lite"/>
    </source>
</evidence>
<dbReference type="SUPFAM" id="SSF56219">
    <property type="entry name" value="DNase I-like"/>
    <property type="match status" value="1"/>
</dbReference>
<feature type="domain" description="LTD" evidence="4">
    <location>
        <begin position="32"/>
        <end position="173"/>
    </location>
</feature>
<dbReference type="PRINTS" id="PR01607">
    <property type="entry name" value="APYRASEFAMLY"/>
</dbReference>
<dbReference type="InterPro" id="IPR008334">
    <property type="entry name" value="5'-Nucleotdase_C"/>
</dbReference>